<proteinExistence type="predicted"/>
<evidence type="ECO:0000313" key="1">
    <source>
        <dbReference type="EMBL" id="JAD64288.1"/>
    </source>
</evidence>
<dbReference type="EMBL" id="GBRH01233607">
    <property type="protein sequence ID" value="JAD64288.1"/>
    <property type="molecule type" value="Transcribed_RNA"/>
</dbReference>
<reference evidence="1" key="2">
    <citation type="journal article" date="2015" name="Data Brief">
        <title>Shoot transcriptome of the giant reed, Arundo donax.</title>
        <authorList>
            <person name="Barrero R.A."/>
            <person name="Guerrero F.D."/>
            <person name="Moolhuijzen P."/>
            <person name="Goolsby J.A."/>
            <person name="Tidwell J."/>
            <person name="Bellgard S.E."/>
            <person name="Bellgard M.I."/>
        </authorList>
    </citation>
    <scope>NUCLEOTIDE SEQUENCE</scope>
    <source>
        <tissue evidence="1">Shoot tissue taken approximately 20 cm above the soil surface</tissue>
    </source>
</reference>
<reference evidence="1" key="1">
    <citation type="submission" date="2014-09" db="EMBL/GenBank/DDBJ databases">
        <authorList>
            <person name="Magalhaes I.L.F."/>
            <person name="Oliveira U."/>
            <person name="Santos F.R."/>
            <person name="Vidigal T.H.D.A."/>
            <person name="Brescovit A.D."/>
            <person name="Santos A.J."/>
        </authorList>
    </citation>
    <scope>NUCLEOTIDE SEQUENCE</scope>
    <source>
        <tissue evidence="1">Shoot tissue taken approximately 20 cm above the soil surface</tissue>
    </source>
</reference>
<sequence length="56" mass="6566">MWSCCRVQPHHSIENQITLRCKLSITWVHREHRSQALATCNTLELHLVEPVISFVL</sequence>
<accession>A0A0A9BQ59</accession>
<organism evidence="1">
    <name type="scientific">Arundo donax</name>
    <name type="common">Giant reed</name>
    <name type="synonym">Donax arundinaceus</name>
    <dbReference type="NCBI Taxonomy" id="35708"/>
    <lineage>
        <taxon>Eukaryota</taxon>
        <taxon>Viridiplantae</taxon>
        <taxon>Streptophyta</taxon>
        <taxon>Embryophyta</taxon>
        <taxon>Tracheophyta</taxon>
        <taxon>Spermatophyta</taxon>
        <taxon>Magnoliopsida</taxon>
        <taxon>Liliopsida</taxon>
        <taxon>Poales</taxon>
        <taxon>Poaceae</taxon>
        <taxon>PACMAD clade</taxon>
        <taxon>Arundinoideae</taxon>
        <taxon>Arundineae</taxon>
        <taxon>Arundo</taxon>
    </lineage>
</organism>
<name>A0A0A9BQ59_ARUDO</name>
<dbReference type="AlphaFoldDB" id="A0A0A9BQ59"/>
<protein>
    <submittedName>
        <fullName evidence="1">Uncharacterized protein</fullName>
    </submittedName>
</protein>